<dbReference type="GO" id="GO:0005524">
    <property type="term" value="F:ATP binding"/>
    <property type="evidence" value="ECO:0007669"/>
    <property type="project" value="UniProtKB-KW"/>
</dbReference>
<dbReference type="InterPro" id="IPR027417">
    <property type="entry name" value="P-loop_NTPase"/>
</dbReference>
<dbReference type="SUPFAM" id="SSF52540">
    <property type="entry name" value="P-loop containing nucleoside triphosphate hydrolases"/>
    <property type="match status" value="1"/>
</dbReference>
<feature type="transmembrane region" description="Helical" evidence="4">
    <location>
        <begin position="32"/>
        <end position="49"/>
    </location>
</feature>
<keyword evidence="4" id="KW-0812">Transmembrane</keyword>
<dbReference type="Gene3D" id="3.40.50.300">
    <property type="entry name" value="P-loop containing nucleotide triphosphate hydrolases"/>
    <property type="match status" value="1"/>
</dbReference>
<evidence type="ECO:0000313" key="7">
    <source>
        <dbReference type="Proteomes" id="UP000598971"/>
    </source>
</evidence>
<evidence type="ECO:0000256" key="3">
    <source>
        <dbReference type="ARBA" id="ARBA00023125"/>
    </source>
</evidence>
<dbReference type="Pfam" id="PF00488">
    <property type="entry name" value="MutS_V"/>
    <property type="match status" value="1"/>
</dbReference>
<name>A0A8J8JYT6_9BACT</name>
<proteinExistence type="predicted"/>
<dbReference type="GO" id="GO:0005829">
    <property type="term" value="C:cytosol"/>
    <property type="evidence" value="ECO:0007669"/>
    <property type="project" value="TreeGrafter"/>
</dbReference>
<dbReference type="InterPro" id="IPR036187">
    <property type="entry name" value="DNA_mismatch_repair_MutS_sf"/>
</dbReference>
<protein>
    <recommendedName>
        <fullName evidence="5">DNA mismatch repair proteins mutS family domain-containing protein</fullName>
    </recommendedName>
</protein>
<evidence type="ECO:0000313" key="6">
    <source>
        <dbReference type="EMBL" id="NNV57636.1"/>
    </source>
</evidence>
<dbReference type="GO" id="GO:0140664">
    <property type="term" value="F:ATP-dependent DNA damage sensor activity"/>
    <property type="evidence" value="ECO:0007669"/>
    <property type="project" value="InterPro"/>
</dbReference>
<dbReference type="InterPro" id="IPR045076">
    <property type="entry name" value="MutS"/>
</dbReference>
<keyword evidence="7" id="KW-1185">Reference proteome</keyword>
<dbReference type="AlphaFoldDB" id="A0A8J8JYT6"/>
<dbReference type="SMART" id="SM00534">
    <property type="entry name" value="MUTSac"/>
    <property type="match status" value="1"/>
</dbReference>
<dbReference type="SUPFAM" id="SSF48334">
    <property type="entry name" value="DNA repair protein MutS, domain III"/>
    <property type="match status" value="1"/>
</dbReference>
<keyword evidence="4" id="KW-1133">Transmembrane helix</keyword>
<evidence type="ECO:0000256" key="4">
    <source>
        <dbReference type="SAM" id="Phobius"/>
    </source>
</evidence>
<keyword evidence="2" id="KW-0067">ATP-binding</keyword>
<accession>A0A8J8JYT6</accession>
<feature type="transmembrane region" description="Helical" evidence="4">
    <location>
        <begin position="212"/>
        <end position="233"/>
    </location>
</feature>
<dbReference type="GO" id="GO:0006298">
    <property type="term" value="P:mismatch repair"/>
    <property type="evidence" value="ECO:0007669"/>
    <property type="project" value="InterPro"/>
</dbReference>
<dbReference type="PANTHER" id="PTHR11361">
    <property type="entry name" value="DNA MISMATCH REPAIR PROTEIN MUTS FAMILY MEMBER"/>
    <property type="match status" value="1"/>
</dbReference>
<dbReference type="EMBL" id="WHPF01000017">
    <property type="protein sequence ID" value="NNV57636.1"/>
    <property type="molecule type" value="Genomic_DNA"/>
</dbReference>
<feature type="transmembrane region" description="Helical" evidence="4">
    <location>
        <begin position="239"/>
        <end position="256"/>
    </location>
</feature>
<sequence length="600" mass="67842">MNSKVSPATIYQQHIEKYTELLKQLQQKRSQIGWLRFAIVVFTSIAIYINIDSALWLIIAVGITGIASFLFILSRDADTKAAIANTEILLAINQEELQILAGEYYHRFDGAIYLPELHAYANDLDIFGKASIYQYINRCSAQQGQQLLASNLLAAMPKEKIQEVQQAVKELTPHISWRQQLQAFGLASPLTTQTEKRIVLWLQQPYLFKQDYWKIIVLVFPVIPFTALLLYLVDILDGGVFSLVLFACYLFAFRLSKTIHGTYGLLSGVVKQVTTIYRQLQHIEKEQWNAAYLQQIQQSVKNQQGEKPATSIHYLVQVLNRFDVRLNVFAFFFLNTFLLWDLRQLLALNRWKKENSGAIPAWFAAIAQLEVLNSLACLSFNEPDWCFARIADHHFEVEAVDLGHPLIMKDRRVNNSFGINGIGKIHLITGSNMGGKSTFLRSVGVNAVLALMGAPVCATRFTISVVRIMSSMRIADNLAENTSTFYAELKKLKGIIEAVNAGEKVFILLDEMLRGTNSLDRYTGSKALITQLIKDNAVAIIATHDVELASMQTNYREAISNYHFDVQVANEELYFDYKLKEGICTSMNASVLMKKIGIQL</sequence>
<keyword evidence="1" id="KW-0547">Nucleotide-binding</keyword>
<gene>
    <name evidence="6" type="ORF">GD597_19360</name>
</gene>
<comment type="caution">
    <text evidence="6">The sequence shown here is derived from an EMBL/GenBank/DDBJ whole genome shotgun (WGS) entry which is preliminary data.</text>
</comment>
<dbReference type="RefSeq" id="WP_171609587.1">
    <property type="nucleotide sequence ID" value="NZ_WHPF01000017.1"/>
</dbReference>
<keyword evidence="4" id="KW-0472">Membrane</keyword>
<evidence type="ECO:0000256" key="2">
    <source>
        <dbReference type="ARBA" id="ARBA00022840"/>
    </source>
</evidence>
<reference evidence="6" key="1">
    <citation type="submission" date="2019-10" db="EMBL/GenBank/DDBJ databases">
        <title>Draft genome sequence of Panacibacter sp. KCS-6.</title>
        <authorList>
            <person name="Yim K.J."/>
        </authorList>
    </citation>
    <scope>NUCLEOTIDE SEQUENCE</scope>
    <source>
        <strain evidence="6">KCS-6</strain>
    </source>
</reference>
<dbReference type="InterPro" id="IPR000432">
    <property type="entry name" value="DNA_mismatch_repair_MutS_C"/>
</dbReference>
<dbReference type="PANTHER" id="PTHR11361:SF99">
    <property type="entry name" value="DNA MISMATCH REPAIR PROTEIN"/>
    <property type="match status" value="1"/>
</dbReference>
<feature type="transmembrane region" description="Helical" evidence="4">
    <location>
        <begin position="443"/>
        <end position="463"/>
    </location>
</feature>
<feature type="transmembrane region" description="Helical" evidence="4">
    <location>
        <begin position="55"/>
        <end position="73"/>
    </location>
</feature>
<keyword evidence="3" id="KW-0238">DNA-binding</keyword>
<dbReference type="Proteomes" id="UP000598971">
    <property type="component" value="Unassembled WGS sequence"/>
</dbReference>
<feature type="transmembrane region" description="Helical" evidence="4">
    <location>
        <begin position="324"/>
        <end position="342"/>
    </location>
</feature>
<evidence type="ECO:0000256" key="1">
    <source>
        <dbReference type="ARBA" id="ARBA00022741"/>
    </source>
</evidence>
<evidence type="ECO:0000259" key="5">
    <source>
        <dbReference type="SMART" id="SM00534"/>
    </source>
</evidence>
<dbReference type="GO" id="GO:0030983">
    <property type="term" value="F:mismatched DNA binding"/>
    <property type="evidence" value="ECO:0007669"/>
    <property type="project" value="InterPro"/>
</dbReference>
<organism evidence="6 7">
    <name type="scientific">Limnovirga soli</name>
    <dbReference type="NCBI Taxonomy" id="2656915"/>
    <lineage>
        <taxon>Bacteria</taxon>
        <taxon>Pseudomonadati</taxon>
        <taxon>Bacteroidota</taxon>
        <taxon>Chitinophagia</taxon>
        <taxon>Chitinophagales</taxon>
        <taxon>Chitinophagaceae</taxon>
        <taxon>Limnovirga</taxon>
    </lineage>
</organism>
<feature type="domain" description="DNA mismatch repair proteins mutS family" evidence="5">
    <location>
        <begin position="423"/>
        <end position="599"/>
    </location>
</feature>